<feature type="compositionally biased region" description="Basic and acidic residues" evidence="1">
    <location>
        <begin position="1"/>
        <end position="13"/>
    </location>
</feature>
<evidence type="ECO:0000256" key="1">
    <source>
        <dbReference type="SAM" id="MobiDB-lite"/>
    </source>
</evidence>
<dbReference type="Proteomes" id="UP000030826">
    <property type="component" value="Unassembled WGS sequence"/>
</dbReference>
<feature type="region of interest" description="Disordered" evidence="1">
    <location>
        <begin position="1"/>
        <end position="135"/>
    </location>
</feature>
<evidence type="ECO:0000313" key="2">
    <source>
        <dbReference type="EMBL" id="KHJ53354.1"/>
    </source>
</evidence>
<reference evidence="2 3" key="1">
    <citation type="submission" date="2014-09" db="EMBL/GenBank/DDBJ databases">
        <title>Isolation and characterization of Aurantimonas altamirensis ON-56566 from clinical sample following a dog bite.</title>
        <authorList>
            <person name="Eshaghi A."/>
            <person name="Li A."/>
            <person name="Shahinas D."/>
            <person name="Bahn P."/>
            <person name="Kus J.V."/>
            <person name="Patel S.N."/>
        </authorList>
    </citation>
    <scope>NUCLEOTIDE SEQUENCE [LARGE SCALE GENOMIC DNA]</scope>
    <source>
        <strain evidence="2 3">ON-56566</strain>
    </source>
</reference>
<name>A0A0B1PZ21_9HYPH</name>
<dbReference type="EMBL" id="JRFJ01000006">
    <property type="protein sequence ID" value="KHJ53354.1"/>
    <property type="molecule type" value="Genomic_DNA"/>
</dbReference>
<protein>
    <submittedName>
        <fullName evidence="2">Uncharacterized protein</fullName>
    </submittedName>
</protein>
<sequence>MERFAEEREEKQGARRRQRRPPQARQKDRREQAADEQIAQEPQRYDHRPFRYGQEAVGQTHRIERRKLVPFAGQKAITHDAGQHDRIPGDKRHQQRLRLGPVQPQWAHLGNGADDEIAGNDAEQRDGTQPHDARQQKIDDIEHTFRGAGIHVIRDTGLNVHEHHHEDADGTAYADAV</sequence>
<evidence type="ECO:0000313" key="3">
    <source>
        <dbReference type="Proteomes" id="UP000030826"/>
    </source>
</evidence>
<feature type="compositionally biased region" description="Basic and acidic residues" evidence="1">
    <location>
        <begin position="122"/>
        <end position="135"/>
    </location>
</feature>
<dbReference type="AlphaFoldDB" id="A0A0B1PZ21"/>
<feature type="compositionally biased region" description="Basic and acidic residues" evidence="1">
    <location>
        <begin position="77"/>
        <end position="92"/>
    </location>
</feature>
<organism evidence="2 3">
    <name type="scientific">Aureimonas altamirensis</name>
    <dbReference type="NCBI Taxonomy" id="370622"/>
    <lineage>
        <taxon>Bacteria</taxon>
        <taxon>Pseudomonadati</taxon>
        <taxon>Pseudomonadota</taxon>
        <taxon>Alphaproteobacteria</taxon>
        <taxon>Hyphomicrobiales</taxon>
        <taxon>Aurantimonadaceae</taxon>
        <taxon>Aureimonas</taxon>
    </lineage>
</organism>
<gene>
    <name evidence="2" type="ORF">LA66_18320</name>
</gene>
<accession>A0A0B1PZ21</accession>
<proteinExistence type="predicted"/>
<comment type="caution">
    <text evidence="2">The sequence shown here is derived from an EMBL/GenBank/DDBJ whole genome shotgun (WGS) entry which is preliminary data.</text>
</comment>